<feature type="non-terminal residue" evidence="1">
    <location>
        <position position="84"/>
    </location>
</feature>
<name>A0ACA9NWQ9_9GLOM</name>
<accession>A0ACA9NWQ9</accession>
<protein>
    <submittedName>
        <fullName evidence="1">6182_t:CDS:1</fullName>
    </submittedName>
</protein>
<evidence type="ECO:0000313" key="2">
    <source>
        <dbReference type="Proteomes" id="UP000789702"/>
    </source>
</evidence>
<dbReference type="EMBL" id="CAJVPU010021158">
    <property type="protein sequence ID" value="CAG8680053.1"/>
    <property type="molecule type" value="Genomic_DNA"/>
</dbReference>
<keyword evidence="2" id="KW-1185">Reference proteome</keyword>
<sequence length="84" mass="9727">SEDTFDEFDYDDEELDEADGYFTEGTPDDELFRNPKAGRKCEQCPFRTRRNARACAMLLARRDTFAHSMTDLGKTNVVEHEINT</sequence>
<organism evidence="1 2">
    <name type="scientific">Dentiscutata heterogama</name>
    <dbReference type="NCBI Taxonomy" id="1316150"/>
    <lineage>
        <taxon>Eukaryota</taxon>
        <taxon>Fungi</taxon>
        <taxon>Fungi incertae sedis</taxon>
        <taxon>Mucoromycota</taxon>
        <taxon>Glomeromycotina</taxon>
        <taxon>Glomeromycetes</taxon>
        <taxon>Diversisporales</taxon>
        <taxon>Gigasporaceae</taxon>
        <taxon>Dentiscutata</taxon>
    </lineage>
</organism>
<proteinExistence type="predicted"/>
<gene>
    <name evidence="1" type="ORF">DHETER_LOCUS10604</name>
</gene>
<evidence type="ECO:0000313" key="1">
    <source>
        <dbReference type="EMBL" id="CAG8680053.1"/>
    </source>
</evidence>
<feature type="non-terminal residue" evidence="1">
    <location>
        <position position="1"/>
    </location>
</feature>
<dbReference type="Proteomes" id="UP000789702">
    <property type="component" value="Unassembled WGS sequence"/>
</dbReference>
<reference evidence="1" key="1">
    <citation type="submission" date="2021-06" db="EMBL/GenBank/DDBJ databases">
        <authorList>
            <person name="Kallberg Y."/>
            <person name="Tangrot J."/>
            <person name="Rosling A."/>
        </authorList>
    </citation>
    <scope>NUCLEOTIDE SEQUENCE</scope>
    <source>
        <strain evidence="1">IL203A</strain>
    </source>
</reference>
<comment type="caution">
    <text evidence="1">The sequence shown here is derived from an EMBL/GenBank/DDBJ whole genome shotgun (WGS) entry which is preliminary data.</text>
</comment>